<keyword evidence="2" id="KW-1185">Reference proteome</keyword>
<evidence type="ECO:0000313" key="2">
    <source>
        <dbReference type="Proteomes" id="UP000036947"/>
    </source>
</evidence>
<dbReference type="AlphaFoldDB" id="A0A0L0NGJ1"/>
<evidence type="ECO:0000313" key="1">
    <source>
        <dbReference type="EMBL" id="KND93257.1"/>
    </source>
</evidence>
<reference evidence="1 2" key="1">
    <citation type="journal article" date="2015" name="BMC Genomics">
        <title>The genome of the truffle-parasite Tolypocladium ophioglossoides and the evolution of antifungal peptaibiotics.</title>
        <authorList>
            <person name="Quandt C.A."/>
            <person name="Bushley K.E."/>
            <person name="Spatafora J.W."/>
        </authorList>
    </citation>
    <scope>NUCLEOTIDE SEQUENCE [LARGE SCALE GENOMIC DNA]</scope>
    <source>
        <strain evidence="1 2">CBS 100239</strain>
    </source>
</reference>
<dbReference type="PANTHER" id="PTHR42085">
    <property type="entry name" value="F-BOX DOMAIN-CONTAINING PROTEIN"/>
    <property type="match status" value="1"/>
</dbReference>
<name>A0A0L0NGJ1_TOLOC</name>
<accession>A0A0L0NGJ1</accession>
<proteinExistence type="predicted"/>
<sequence length="285" mass="32537">MPRRHETKVAHTTDHSYSPILIPLASAVPRNPTSLPTNSLKSDRDIEEDETAIAFDALGLEESLSNILSQPGAKGMFFPFLELSSELRIEIYRYYFAGTSRVLDLDPENRIRIHKKLGILRVCRTIYREATHLFYSTQCFRIFPTYPRGFFRTKRPLLARLNPQQRACITSLELRLGPGWGKPPRSWVVNPALGLADCVNVKTLTVFVEYDPSDDVFNGFRKFDGFYEKFCCDLLVNVLVETPSIECIYFDANSSVKKSGDMMRGLLEATSNQAKKTYWLGEEMD</sequence>
<dbReference type="Proteomes" id="UP000036947">
    <property type="component" value="Unassembled WGS sequence"/>
</dbReference>
<protein>
    <submittedName>
        <fullName evidence="1">Uncharacterized protein</fullName>
    </submittedName>
</protein>
<dbReference type="InterPro" id="IPR038883">
    <property type="entry name" value="AN11006-like"/>
</dbReference>
<dbReference type="OrthoDB" id="5372935at2759"/>
<dbReference type="PANTHER" id="PTHR42085:SF2">
    <property type="entry name" value="F-BOX DOMAIN-CONTAINING PROTEIN"/>
    <property type="match status" value="1"/>
</dbReference>
<gene>
    <name evidence="1" type="ORF">TOPH_02390</name>
</gene>
<organism evidence="1 2">
    <name type="scientific">Tolypocladium ophioglossoides (strain CBS 100239)</name>
    <name type="common">Snaketongue truffleclub</name>
    <name type="synonym">Elaphocordyceps ophioglossoides</name>
    <dbReference type="NCBI Taxonomy" id="1163406"/>
    <lineage>
        <taxon>Eukaryota</taxon>
        <taxon>Fungi</taxon>
        <taxon>Dikarya</taxon>
        <taxon>Ascomycota</taxon>
        <taxon>Pezizomycotina</taxon>
        <taxon>Sordariomycetes</taxon>
        <taxon>Hypocreomycetidae</taxon>
        <taxon>Hypocreales</taxon>
        <taxon>Ophiocordycipitaceae</taxon>
        <taxon>Tolypocladium</taxon>
    </lineage>
</organism>
<dbReference type="EMBL" id="LFRF01000004">
    <property type="protein sequence ID" value="KND93257.1"/>
    <property type="molecule type" value="Genomic_DNA"/>
</dbReference>
<comment type="caution">
    <text evidence="1">The sequence shown here is derived from an EMBL/GenBank/DDBJ whole genome shotgun (WGS) entry which is preliminary data.</text>
</comment>